<feature type="compositionally biased region" description="Low complexity" evidence="1">
    <location>
        <begin position="111"/>
        <end position="124"/>
    </location>
</feature>
<evidence type="ECO:0000313" key="2">
    <source>
        <dbReference type="EMBL" id="PSS35422.1"/>
    </source>
</evidence>
<reference evidence="2 3" key="1">
    <citation type="submission" date="2018-02" db="EMBL/GenBank/DDBJ databases">
        <title>Genome sequence of the basidiomycete white-rot fungus Phlebia centrifuga.</title>
        <authorList>
            <person name="Granchi Z."/>
            <person name="Peng M."/>
            <person name="de Vries R.P."/>
            <person name="Hilden K."/>
            <person name="Makela M.R."/>
            <person name="Grigoriev I."/>
            <person name="Riley R."/>
        </authorList>
    </citation>
    <scope>NUCLEOTIDE SEQUENCE [LARGE SCALE GENOMIC DNA]</scope>
    <source>
        <strain evidence="2 3">FBCC195</strain>
    </source>
</reference>
<comment type="caution">
    <text evidence="2">The sequence shown here is derived from an EMBL/GenBank/DDBJ whole genome shotgun (WGS) entry which is preliminary data.</text>
</comment>
<evidence type="ECO:0000256" key="1">
    <source>
        <dbReference type="SAM" id="MobiDB-lite"/>
    </source>
</evidence>
<feature type="region of interest" description="Disordered" evidence="1">
    <location>
        <begin position="44"/>
        <end position="145"/>
    </location>
</feature>
<dbReference type="EMBL" id="MLYV02000126">
    <property type="protein sequence ID" value="PSS35422.1"/>
    <property type="molecule type" value="Genomic_DNA"/>
</dbReference>
<dbReference type="AlphaFoldDB" id="A0A2R6RZF3"/>
<evidence type="ECO:0000313" key="3">
    <source>
        <dbReference type="Proteomes" id="UP000186601"/>
    </source>
</evidence>
<gene>
    <name evidence="2" type="ORF">PHLCEN_2v1577</name>
</gene>
<name>A0A2R6RZF3_9APHY</name>
<feature type="compositionally biased region" description="Pro residues" evidence="1">
    <location>
        <begin position="125"/>
        <end position="136"/>
    </location>
</feature>
<organism evidence="2 3">
    <name type="scientific">Hermanssonia centrifuga</name>
    <dbReference type="NCBI Taxonomy" id="98765"/>
    <lineage>
        <taxon>Eukaryota</taxon>
        <taxon>Fungi</taxon>
        <taxon>Dikarya</taxon>
        <taxon>Basidiomycota</taxon>
        <taxon>Agaricomycotina</taxon>
        <taxon>Agaricomycetes</taxon>
        <taxon>Polyporales</taxon>
        <taxon>Meruliaceae</taxon>
        <taxon>Hermanssonia</taxon>
    </lineage>
</organism>
<sequence>MFRAEIRVIDHAKRTAMSHALLDNVTSTAPGEKLDEKLANLIFSNYSPPELPPPSSDDVAWWDRPEHPGGVFASPTQHPFHESRKSNPFNSPADSPLSSPSSSEEELYNTLQAPLAPQLAQPATRRPPPPPPPRVTRPPETRDVP</sequence>
<dbReference type="Proteomes" id="UP000186601">
    <property type="component" value="Unassembled WGS sequence"/>
</dbReference>
<proteinExistence type="predicted"/>
<keyword evidence="3" id="KW-1185">Reference proteome</keyword>
<accession>A0A2R6RZF3</accession>
<protein>
    <submittedName>
        <fullName evidence="2">Uncharacterized protein</fullName>
    </submittedName>
</protein>
<dbReference type="STRING" id="98765.A0A2R6RZF3"/>
<dbReference type="OrthoDB" id="405996at2759"/>